<comment type="caution">
    <text evidence="4">The sequence shown here is derived from an EMBL/GenBank/DDBJ whole genome shotgun (WGS) entry which is preliminary data.</text>
</comment>
<name>A0A8S3S4D3_MYTED</name>
<dbReference type="Gene3D" id="3.40.50.300">
    <property type="entry name" value="P-loop containing nucleotide triphosphate hydrolases"/>
    <property type="match status" value="1"/>
</dbReference>
<keyword evidence="2" id="KW-1133">Transmembrane helix</keyword>
<keyword evidence="4" id="KW-0378">Hydrolase</keyword>
<feature type="transmembrane region" description="Helical" evidence="2">
    <location>
        <begin position="239"/>
        <end position="257"/>
    </location>
</feature>
<keyword evidence="5" id="KW-1185">Reference proteome</keyword>
<dbReference type="Proteomes" id="UP000683360">
    <property type="component" value="Unassembled WGS sequence"/>
</dbReference>
<organism evidence="4 5">
    <name type="scientific">Mytilus edulis</name>
    <name type="common">Blue mussel</name>
    <dbReference type="NCBI Taxonomy" id="6550"/>
    <lineage>
        <taxon>Eukaryota</taxon>
        <taxon>Metazoa</taxon>
        <taxon>Spiralia</taxon>
        <taxon>Lophotrochozoa</taxon>
        <taxon>Mollusca</taxon>
        <taxon>Bivalvia</taxon>
        <taxon>Autobranchia</taxon>
        <taxon>Pteriomorphia</taxon>
        <taxon>Mytilida</taxon>
        <taxon>Mytiloidea</taxon>
        <taxon>Mytilidae</taxon>
        <taxon>Mytilinae</taxon>
        <taxon>Mytilus</taxon>
    </lineage>
</organism>
<dbReference type="InterPro" id="IPR056884">
    <property type="entry name" value="NPHP3-like_N"/>
</dbReference>
<dbReference type="SUPFAM" id="SSF52540">
    <property type="entry name" value="P-loop containing nucleoside triphosphate hydrolases"/>
    <property type="match status" value="1"/>
</dbReference>
<sequence>MIQTLFTESMLQEKVLTSFLDQRRKGLHIIGTPGNGKSYITNFLCTLSSAEYNWLCNKIIFYHICSLDDPNSSSAFLFIKQFSESIISRYPYIGQQIYFDQNIQPFFQEEFCLYDLNECAKTLILAPLKKVSTNQPGRKHIILMDYLDDCLVSGKDMNIIHVLRTLIQYLPQQFKFLFISRRYKYEFIDLDFLSIDSVATLRIEKYTKGLCVQDAMGTFIPVFVVLCVIYAHIVGDSLIIIVFSNCVSFIHSFYYKITIKPGMACKMIFVCAILHNICILLNELDIEDDGVIEGNDSDLEEHFNGHQD</sequence>
<dbReference type="Pfam" id="PF24883">
    <property type="entry name" value="NPHP3_N"/>
    <property type="match status" value="1"/>
</dbReference>
<keyword evidence="2" id="KW-0472">Membrane</keyword>
<evidence type="ECO:0000256" key="1">
    <source>
        <dbReference type="ARBA" id="ARBA00022737"/>
    </source>
</evidence>
<evidence type="ECO:0000313" key="4">
    <source>
        <dbReference type="EMBL" id="CAG2216161.1"/>
    </source>
</evidence>
<gene>
    <name evidence="4" type="ORF">MEDL_29880</name>
</gene>
<dbReference type="GO" id="GO:0016787">
    <property type="term" value="F:hydrolase activity"/>
    <property type="evidence" value="ECO:0007669"/>
    <property type="project" value="UniProtKB-KW"/>
</dbReference>
<evidence type="ECO:0000313" key="5">
    <source>
        <dbReference type="Proteomes" id="UP000683360"/>
    </source>
</evidence>
<dbReference type="EMBL" id="CAJPWZ010001472">
    <property type="protein sequence ID" value="CAG2216161.1"/>
    <property type="molecule type" value="Genomic_DNA"/>
</dbReference>
<keyword evidence="1" id="KW-0677">Repeat</keyword>
<dbReference type="InterPro" id="IPR027417">
    <property type="entry name" value="P-loop_NTPase"/>
</dbReference>
<feature type="transmembrane region" description="Helical" evidence="2">
    <location>
        <begin position="215"/>
        <end position="233"/>
    </location>
</feature>
<proteinExistence type="predicted"/>
<accession>A0A8S3S4D3</accession>
<feature type="domain" description="Nephrocystin 3-like N-terminal" evidence="3">
    <location>
        <begin position="9"/>
        <end position="181"/>
    </location>
</feature>
<dbReference type="EC" id="3.1.-.-" evidence="4"/>
<reference evidence="4" key="1">
    <citation type="submission" date="2021-03" db="EMBL/GenBank/DDBJ databases">
        <authorList>
            <person name="Bekaert M."/>
        </authorList>
    </citation>
    <scope>NUCLEOTIDE SEQUENCE</scope>
</reference>
<evidence type="ECO:0000259" key="3">
    <source>
        <dbReference type="Pfam" id="PF24883"/>
    </source>
</evidence>
<keyword evidence="2" id="KW-0812">Transmembrane</keyword>
<dbReference type="AlphaFoldDB" id="A0A8S3S4D3"/>
<protein>
    <submittedName>
        <fullName evidence="4">HARBI1</fullName>
        <ecNumber evidence="4">3.1.-.-</ecNumber>
    </submittedName>
</protein>
<evidence type="ECO:0000256" key="2">
    <source>
        <dbReference type="SAM" id="Phobius"/>
    </source>
</evidence>